<dbReference type="EMBL" id="MLIQ01000021">
    <property type="protein sequence ID" value="OHU52351.1"/>
    <property type="molecule type" value="Genomic_DNA"/>
</dbReference>
<accession>A0A1S1LHM4</accession>
<protein>
    <submittedName>
        <fullName evidence="1">Uncharacterized protein</fullName>
    </submittedName>
</protein>
<evidence type="ECO:0000313" key="2">
    <source>
        <dbReference type="Proteomes" id="UP000180043"/>
    </source>
</evidence>
<gene>
    <name evidence="1" type="ORF">BKG82_19000</name>
</gene>
<evidence type="ECO:0000313" key="1">
    <source>
        <dbReference type="EMBL" id="OHU52351.1"/>
    </source>
</evidence>
<dbReference type="AlphaFoldDB" id="A0A1S1LHM4"/>
<reference evidence="1 2" key="1">
    <citation type="submission" date="2016-10" db="EMBL/GenBank/DDBJ databases">
        <title>Evaluation of Human, Veterinary and Environmental Mycobacterium chelonae Isolates by Core Genome Phylogenomic Analysis, Targeted Gene Comparison, and Anti-microbial Susceptibility Patterns: A Tale of Mistaken Identities.</title>
        <authorList>
            <person name="Fogelson S.B."/>
            <person name="Camus A.C."/>
            <person name="Lorenz W."/>
            <person name="Vasireddy R."/>
            <person name="Vasireddy S."/>
            <person name="Smith T."/>
            <person name="Brown-Elliott B.A."/>
            <person name="Wallace R.J.Jr."/>
            <person name="Hasan N.A."/>
            <person name="Reischl U."/>
            <person name="Sanchez S."/>
        </authorList>
    </citation>
    <scope>NUCLEOTIDE SEQUENCE [LARGE SCALE GENOMIC DNA]</scope>
    <source>
        <strain evidence="1 2">15515</strain>
    </source>
</reference>
<comment type="caution">
    <text evidence="1">The sequence shown here is derived from an EMBL/GenBank/DDBJ whole genome shotgun (WGS) entry which is preliminary data.</text>
</comment>
<organism evidence="1 2">
    <name type="scientific">Mycobacteroides chelonae</name>
    <name type="common">Mycobacterium chelonae</name>
    <dbReference type="NCBI Taxonomy" id="1774"/>
    <lineage>
        <taxon>Bacteria</taxon>
        <taxon>Bacillati</taxon>
        <taxon>Actinomycetota</taxon>
        <taxon>Actinomycetes</taxon>
        <taxon>Mycobacteriales</taxon>
        <taxon>Mycobacteriaceae</taxon>
        <taxon>Mycobacteroides</taxon>
    </lineage>
</organism>
<sequence length="75" mass="8208">MQYFGIQEGAFSGKLHVGLLDRKNTRFLGGEDLIDDAGELTPGMDDYLSRLRGGPGQKCAGPVTLLARRIGWWGK</sequence>
<proteinExistence type="predicted"/>
<name>A0A1S1LHM4_MYCCH</name>
<dbReference type="Proteomes" id="UP000180043">
    <property type="component" value="Unassembled WGS sequence"/>
</dbReference>
<dbReference type="RefSeq" id="WP_070947631.1">
    <property type="nucleotide sequence ID" value="NZ_MLIQ01000021.1"/>
</dbReference>